<feature type="compositionally biased region" description="Polar residues" evidence="1">
    <location>
        <begin position="132"/>
        <end position="146"/>
    </location>
</feature>
<keyword evidence="3" id="KW-1185">Reference proteome</keyword>
<accession>A0A2H3C870</accession>
<evidence type="ECO:0000256" key="1">
    <source>
        <dbReference type="SAM" id="MobiDB-lite"/>
    </source>
</evidence>
<name>A0A2H3C870_ARMGA</name>
<evidence type="ECO:0000313" key="3">
    <source>
        <dbReference type="Proteomes" id="UP000217790"/>
    </source>
</evidence>
<reference evidence="3" key="1">
    <citation type="journal article" date="2017" name="Nat. Ecol. Evol.">
        <title>Genome expansion and lineage-specific genetic innovations in the forest pathogenic fungi Armillaria.</title>
        <authorList>
            <person name="Sipos G."/>
            <person name="Prasanna A.N."/>
            <person name="Walter M.C."/>
            <person name="O'Connor E."/>
            <person name="Balint B."/>
            <person name="Krizsan K."/>
            <person name="Kiss B."/>
            <person name="Hess J."/>
            <person name="Varga T."/>
            <person name="Slot J."/>
            <person name="Riley R."/>
            <person name="Boka B."/>
            <person name="Rigling D."/>
            <person name="Barry K."/>
            <person name="Lee J."/>
            <person name="Mihaltcheva S."/>
            <person name="LaButti K."/>
            <person name="Lipzen A."/>
            <person name="Waldron R."/>
            <person name="Moloney N.M."/>
            <person name="Sperisen C."/>
            <person name="Kredics L."/>
            <person name="Vagvoelgyi C."/>
            <person name="Patrignani A."/>
            <person name="Fitzpatrick D."/>
            <person name="Nagy I."/>
            <person name="Doyle S."/>
            <person name="Anderson J.B."/>
            <person name="Grigoriev I.V."/>
            <person name="Gueldener U."/>
            <person name="Muensterkoetter M."/>
            <person name="Nagy L.G."/>
        </authorList>
    </citation>
    <scope>NUCLEOTIDE SEQUENCE [LARGE SCALE GENOMIC DNA]</scope>
    <source>
        <strain evidence="3">Ar21-2</strain>
    </source>
</reference>
<dbReference type="InParanoid" id="A0A2H3C870"/>
<evidence type="ECO:0000313" key="2">
    <source>
        <dbReference type="EMBL" id="PBK79265.1"/>
    </source>
</evidence>
<gene>
    <name evidence="2" type="ORF">ARMGADRAFT_1093318</name>
</gene>
<organism evidence="2 3">
    <name type="scientific">Armillaria gallica</name>
    <name type="common">Bulbous honey fungus</name>
    <name type="synonym">Armillaria bulbosa</name>
    <dbReference type="NCBI Taxonomy" id="47427"/>
    <lineage>
        <taxon>Eukaryota</taxon>
        <taxon>Fungi</taxon>
        <taxon>Dikarya</taxon>
        <taxon>Basidiomycota</taxon>
        <taxon>Agaricomycotina</taxon>
        <taxon>Agaricomycetes</taxon>
        <taxon>Agaricomycetidae</taxon>
        <taxon>Agaricales</taxon>
        <taxon>Marasmiineae</taxon>
        <taxon>Physalacriaceae</taxon>
        <taxon>Armillaria</taxon>
    </lineage>
</organism>
<proteinExistence type="predicted"/>
<protein>
    <submittedName>
        <fullName evidence="2">Uncharacterized protein</fullName>
    </submittedName>
</protein>
<feature type="region of interest" description="Disordered" evidence="1">
    <location>
        <begin position="110"/>
        <end position="152"/>
    </location>
</feature>
<dbReference type="EMBL" id="KZ293794">
    <property type="protein sequence ID" value="PBK79265.1"/>
    <property type="molecule type" value="Genomic_DNA"/>
</dbReference>
<feature type="compositionally biased region" description="Basic and acidic residues" evidence="1">
    <location>
        <begin position="114"/>
        <end position="125"/>
    </location>
</feature>
<dbReference type="Proteomes" id="UP000217790">
    <property type="component" value="Unassembled WGS sequence"/>
</dbReference>
<dbReference type="AlphaFoldDB" id="A0A2H3C870"/>
<sequence>MAIRRCLALAREIRGRVTLKSRSNQGSIRSGSAKVKAKSLNTFGAISDCGYRALGKVDGEYIAVLDTDVTDKATRRLRGNVTYWELEASSQQTVSSEMPSDKWLRSSGMTLEQPKIENRGHRGESKTLPISMRTNNNEYKSTSSANFEEKSL</sequence>